<feature type="compositionally biased region" description="Basic and acidic residues" evidence="3">
    <location>
        <begin position="56"/>
        <end position="68"/>
    </location>
</feature>
<comment type="caution">
    <text evidence="5">The sequence shown here is derived from an EMBL/GenBank/DDBJ whole genome shotgun (WGS) entry which is preliminary data.</text>
</comment>
<evidence type="ECO:0000259" key="4">
    <source>
        <dbReference type="Pfam" id="PF13458"/>
    </source>
</evidence>
<dbReference type="OrthoDB" id="9783240at2"/>
<keyword evidence="2" id="KW-0732">Signal</keyword>
<dbReference type="Proteomes" id="UP000318405">
    <property type="component" value="Unassembled WGS sequence"/>
</dbReference>
<dbReference type="InterPro" id="IPR028081">
    <property type="entry name" value="Leu-bd"/>
</dbReference>
<evidence type="ECO:0000256" key="3">
    <source>
        <dbReference type="SAM" id="MobiDB-lite"/>
    </source>
</evidence>
<dbReference type="InterPro" id="IPR051010">
    <property type="entry name" value="BCAA_transport"/>
</dbReference>
<comment type="similarity">
    <text evidence="1">Belongs to the leucine-binding protein family.</text>
</comment>
<dbReference type="PANTHER" id="PTHR30483:SF37">
    <property type="entry name" value="ABC TRANSPORTER SUBSTRATE-BINDING PROTEIN"/>
    <property type="match status" value="1"/>
</dbReference>
<sequence>MCHGRAHRWAGDGALGLSQLRQLPRRDGVRQGAARRGPGGQARGNERVHGPLLPRPRGDQPDRDRQGAECDQGAGHGDRRGVGQGADRPAGRRRRGLRAADLGRRHRFQDGGRPDPARSSQSPGRADASGHRGLYAGRHAGQRAFVDLRRRQTAALIDGRAARSPSDRHSPLRATHPAQRQGGSIHHRFSTRCVVLISVSRIACALAVAAGLAAPAAWAAENGVIRIGAAISQSGALSREGGFLHDGYELWKQKVNASGGITVGGKPYQVEIIYYDDESKAQTSARLTEKLITEDDVDFLFGPYSSGIGTATTAIGERYRKLTIAPMATANSIYDRGFKYVFTSSPLANQGLHSVLDLAGSVQPKPATVAIVGPDDLFPNVTAEGAAHKAKALGMEVVYRTTYPKTVTDLSSVASALKNAGADVVLSTGYTQDSILLVRALRDQGVRPKMLGFATAIAIPDFRGSLGPAAENLLGAEYWVRTQTYSGPHFKDSEQYYQEFSKAFGRAPIQHAAAGTAGAIVLEMAIRKADSLDTEKVREALLGLEGETFFGKVKMAENGTNPLASLAVLQIREGEPAVVFPDAIKQVSAVYPLPAP</sequence>
<feature type="region of interest" description="Disordered" evidence="3">
    <location>
        <begin position="1"/>
        <end position="133"/>
    </location>
</feature>
<dbReference type="Pfam" id="PF13458">
    <property type="entry name" value="Peripla_BP_6"/>
    <property type="match status" value="1"/>
</dbReference>
<gene>
    <name evidence="5" type="ORF">FOZ76_22475</name>
</gene>
<evidence type="ECO:0000313" key="6">
    <source>
        <dbReference type="Proteomes" id="UP000318405"/>
    </source>
</evidence>
<dbReference type="SUPFAM" id="SSF53822">
    <property type="entry name" value="Periplasmic binding protein-like I"/>
    <property type="match status" value="1"/>
</dbReference>
<evidence type="ECO:0000313" key="5">
    <source>
        <dbReference type="EMBL" id="TSH90575.1"/>
    </source>
</evidence>
<protein>
    <submittedName>
        <fullName evidence="5">ABC transporter substrate-binding protein</fullName>
    </submittedName>
</protein>
<feature type="domain" description="Leucine-binding protein" evidence="4">
    <location>
        <begin position="225"/>
        <end position="574"/>
    </location>
</feature>
<dbReference type="AlphaFoldDB" id="A0A556ACG6"/>
<organism evidence="5 6">
    <name type="scientific">Verticiella sediminum</name>
    <dbReference type="NCBI Taxonomy" id="1247510"/>
    <lineage>
        <taxon>Bacteria</taxon>
        <taxon>Pseudomonadati</taxon>
        <taxon>Pseudomonadota</taxon>
        <taxon>Betaproteobacteria</taxon>
        <taxon>Burkholderiales</taxon>
        <taxon>Alcaligenaceae</taxon>
        <taxon>Verticiella</taxon>
    </lineage>
</organism>
<dbReference type="InterPro" id="IPR028082">
    <property type="entry name" value="Peripla_BP_I"/>
</dbReference>
<accession>A0A556ACG6</accession>
<dbReference type="Gene3D" id="3.40.50.2300">
    <property type="match status" value="2"/>
</dbReference>
<dbReference type="CDD" id="cd06338">
    <property type="entry name" value="PBP1_ABC_ligand_binding-like"/>
    <property type="match status" value="1"/>
</dbReference>
<reference evidence="5 6" key="1">
    <citation type="submission" date="2019-07" db="EMBL/GenBank/DDBJ databases">
        <title>Qingshengfaniella alkalisoli gen. nov., sp. nov., isolated from saline soil.</title>
        <authorList>
            <person name="Xu L."/>
            <person name="Huang X.-X."/>
            <person name="Sun J.-Q."/>
        </authorList>
    </citation>
    <scope>NUCLEOTIDE SEQUENCE [LARGE SCALE GENOMIC DNA]</scope>
    <source>
        <strain evidence="5 6">DSM 27279</strain>
    </source>
</reference>
<proteinExistence type="inferred from homology"/>
<name>A0A556ACG6_9BURK</name>
<feature type="region of interest" description="Disordered" evidence="3">
    <location>
        <begin position="157"/>
        <end position="184"/>
    </location>
</feature>
<keyword evidence="6" id="KW-1185">Reference proteome</keyword>
<evidence type="ECO:0000256" key="2">
    <source>
        <dbReference type="ARBA" id="ARBA00022729"/>
    </source>
</evidence>
<evidence type="ECO:0000256" key="1">
    <source>
        <dbReference type="ARBA" id="ARBA00010062"/>
    </source>
</evidence>
<dbReference type="EMBL" id="VLTJ01000039">
    <property type="protein sequence ID" value="TSH90575.1"/>
    <property type="molecule type" value="Genomic_DNA"/>
</dbReference>
<dbReference type="PANTHER" id="PTHR30483">
    <property type="entry name" value="LEUCINE-SPECIFIC-BINDING PROTEIN"/>
    <property type="match status" value="1"/>
</dbReference>